<dbReference type="OrthoDB" id="9783299at2"/>
<evidence type="ECO:0000313" key="4">
    <source>
        <dbReference type="EMBL" id="OLR91552.1"/>
    </source>
</evidence>
<dbReference type="AlphaFoldDB" id="A0A1Q9LHN1"/>
<name>A0A1Q9LHN1_9PSEU</name>
<keyword evidence="1" id="KW-1133">Transmembrane helix</keyword>
<keyword evidence="1" id="KW-0812">Transmembrane</keyword>
<keyword evidence="2" id="KW-0732">Signal</keyword>
<feature type="signal peptide" evidence="2">
    <location>
        <begin position="1"/>
        <end position="30"/>
    </location>
</feature>
<evidence type="ECO:0000259" key="3">
    <source>
        <dbReference type="Pfam" id="PF14344"/>
    </source>
</evidence>
<gene>
    <name evidence="4" type="ORF">BJP25_25640</name>
</gene>
<sequence>MRSTLRRTLIPLLAAATLLGAASAFLPAAAATGTYLRLAHLSPDTPDVDVTVTSFARPDWSVKLNGVGYGDISGYQRIEPGNYTVAMRPAGADPASAPVISATLDAGEGNAYTVAGLGKFDGLALKVLADDITLPPSGQARMRVVNAAPDAGELKIDLSGRTVLDQAGFGTASDYALIDSGAPRLTVVPASGTSTELPVTIDAGGVYTVLVLERQGALVAEVKADAKGAEVVPAGGVETGFGGTAGTSGGPSTPAALGLLAAAGAAGALFALLVRRRVA</sequence>
<dbReference type="Proteomes" id="UP000186040">
    <property type="component" value="Unassembled WGS sequence"/>
</dbReference>
<feature type="domain" description="DUF4397" evidence="3">
    <location>
        <begin position="35"/>
        <end position="156"/>
    </location>
</feature>
<feature type="transmembrane region" description="Helical" evidence="1">
    <location>
        <begin position="255"/>
        <end position="274"/>
    </location>
</feature>
<dbReference type="EMBL" id="MKQR01000021">
    <property type="protein sequence ID" value="OLR91552.1"/>
    <property type="molecule type" value="Genomic_DNA"/>
</dbReference>
<keyword evidence="1" id="KW-0472">Membrane</keyword>
<dbReference type="InterPro" id="IPR006311">
    <property type="entry name" value="TAT_signal"/>
</dbReference>
<reference evidence="4 5" key="1">
    <citation type="submission" date="2016-10" db="EMBL/GenBank/DDBJ databases">
        <title>The Draft Genome Sequence of Actinokineospora bangkokensis 44EHWT reveals the biosynthetic pathway of antifungal compounds Thailandins with unusual extender unit butylmalonyl-CoA.</title>
        <authorList>
            <person name="Greule A."/>
            <person name="Intra B."/>
            <person name="Flemming S."/>
            <person name="Rommel M.G."/>
            <person name="Panbangred W."/>
            <person name="Bechthold A."/>
        </authorList>
    </citation>
    <scope>NUCLEOTIDE SEQUENCE [LARGE SCALE GENOMIC DNA]</scope>
    <source>
        <strain evidence="4 5">44EHW</strain>
    </source>
</reference>
<protein>
    <recommendedName>
        <fullName evidence="3">DUF4397 domain-containing protein</fullName>
    </recommendedName>
</protein>
<feature type="chain" id="PRO_5011960539" description="DUF4397 domain-containing protein" evidence="2">
    <location>
        <begin position="31"/>
        <end position="279"/>
    </location>
</feature>
<dbReference type="PROSITE" id="PS51318">
    <property type="entry name" value="TAT"/>
    <property type="match status" value="1"/>
</dbReference>
<evidence type="ECO:0000256" key="2">
    <source>
        <dbReference type="SAM" id="SignalP"/>
    </source>
</evidence>
<proteinExistence type="predicted"/>
<evidence type="ECO:0000313" key="5">
    <source>
        <dbReference type="Proteomes" id="UP000186040"/>
    </source>
</evidence>
<organism evidence="4 5">
    <name type="scientific">Actinokineospora bangkokensis</name>
    <dbReference type="NCBI Taxonomy" id="1193682"/>
    <lineage>
        <taxon>Bacteria</taxon>
        <taxon>Bacillati</taxon>
        <taxon>Actinomycetota</taxon>
        <taxon>Actinomycetes</taxon>
        <taxon>Pseudonocardiales</taxon>
        <taxon>Pseudonocardiaceae</taxon>
        <taxon>Actinokineospora</taxon>
    </lineage>
</organism>
<evidence type="ECO:0000256" key="1">
    <source>
        <dbReference type="SAM" id="Phobius"/>
    </source>
</evidence>
<dbReference type="Pfam" id="PF14344">
    <property type="entry name" value="DUF4397"/>
    <property type="match status" value="1"/>
</dbReference>
<dbReference type="InterPro" id="IPR025510">
    <property type="entry name" value="DUF4397"/>
</dbReference>
<comment type="caution">
    <text evidence="4">The sequence shown here is derived from an EMBL/GenBank/DDBJ whole genome shotgun (WGS) entry which is preliminary data.</text>
</comment>
<keyword evidence="5" id="KW-1185">Reference proteome</keyword>
<dbReference type="STRING" id="1193682.BJP25_25640"/>
<dbReference type="RefSeq" id="WP_075976623.1">
    <property type="nucleotide sequence ID" value="NZ_MKQR01000021.1"/>
</dbReference>
<accession>A0A1Q9LHN1</accession>